<protein>
    <submittedName>
        <fullName evidence="2">2-oxoglutarate (2OG) and Fe(II)-dependent oxygenase superfamily protein</fullName>
    </submittedName>
</protein>
<gene>
    <name evidence="2" type="ORF">STAS_33157</name>
</gene>
<feature type="region of interest" description="Disordered" evidence="1">
    <location>
        <begin position="25"/>
        <end position="56"/>
    </location>
</feature>
<evidence type="ECO:0000256" key="1">
    <source>
        <dbReference type="SAM" id="MobiDB-lite"/>
    </source>
</evidence>
<dbReference type="EMBL" id="BKCP01011848">
    <property type="protein sequence ID" value="GER55490.1"/>
    <property type="molecule type" value="Genomic_DNA"/>
</dbReference>
<dbReference type="AlphaFoldDB" id="A0A5A7RDS3"/>
<organism evidence="2 3">
    <name type="scientific">Striga asiatica</name>
    <name type="common">Asiatic witchweed</name>
    <name type="synonym">Buchnera asiatica</name>
    <dbReference type="NCBI Taxonomy" id="4170"/>
    <lineage>
        <taxon>Eukaryota</taxon>
        <taxon>Viridiplantae</taxon>
        <taxon>Streptophyta</taxon>
        <taxon>Embryophyta</taxon>
        <taxon>Tracheophyta</taxon>
        <taxon>Spermatophyta</taxon>
        <taxon>Magnoliopsida</taxon>
        <taxon>eudicotyledons</taxon>
        <taxon>Gunneridae</taxon>
        <taxon>Pentapetalae</taxon>
        <taxon>asterids</taxon>
        <taxon>lamiids</taxon>
        <taxon>Lamiales</taxon>
        <taxon>Orobanchaceae</taxon>
        <taxon>Buchnereae</taxon>
        <taxon>Striga</taxon>
    </lineage>
</organism>
<reference evidence="3" key="1">
    <citation type="journal article" date="2019" name="Curr. Biol.">
        <title>Genome Sequence of Striga asiatica Provides Insight into the Evolution of Plant Parasitism.</title>
        <authorList>
            <person name="Yoshida S."/>
            <person name="Kim S."/>
            <person name="Wafula E.K."/>
            <person name="Tanskanen J."/>
            <person name="Kim Y.M."/>
            <person name="Honaas L."/>
            <person name="Yang Z."/>
            <person name="Spallek T."/>
            <person name="Conn C.E."/>
            <person name="Ichihashi Y."/>
            <person name="Cheong K."/>
            <person name="Cui S."/>
            <person name="Der J.P."/>
            <person name="Gundlach H."/>
            <person name="Jiao Y."/>
            <person name="Hori C."/>
            <person name="Ishida J.K."/>
            <person name="Kasahara H."/>
            <person name="Kiba T."/>
            <person name="Kim M.S."/>
            <person name="Koo N."/>
            <person name="Laohavisit A."/>
            <person name="Lee Y.H."/>
            <person name="Lumba S."/>
            <person name="McCourt P."/>
            <person name="Mortimer J.C."/>
            <person name="Mutuku J.M."/>
            <person name="Nomura T."/>
            <person name="Sasaki-Sekimoto Y."/>
            <person name="Seto Y."/>
            <person name="Wang Y."/>
            <person name="Wakatake T."/>
            <person name="Sakakibara H."/>
            <person name="Demura T."/>
            <person name="Yamaguchi S."/>
            <person name="Yoneyama K."/>
            <person name="Manabe R.I."/>
            <person name="Nelson D.C."/>
            <person name="Schulman A.H."/>
            <person name="Timko M.P."/>
            <person name="dePamphilis C.W."/>
            <person name="Choi D."/>
            <person name="Shirasu K."/>
        </authorList>
    </citation>
    <scope>NUCLEOTIDE SEQUENCE [LARGE SCALE GENOMIC DNA]</scope>
    <source>
        <strain evidence="3">cv. UVA1</strain>
    </source>
</reference>
<dbReference type="Proteomes" id="UP000325081">
    <property type="component" value="Unassembled WGS sequence"/>
</dbReference>
<evidence type="ECO:0000313" key="2">
    <source>
        <dbReference type="EMBL" id="GER55490.1"/>
    </source>
</evidence>
<sequence length="165" mass="18875">MQRAVRKDPREDGVFEIVMDFKEKNNKKKEKRKKSSKHANEGRGRGGTATRLKRDGRRRTVVIRRQSLLSMRSQSSVCRGLLIGFSLTTAIDDEASNNYCAPPFITFEALESPFPLYLLLLIGDNYDIQRSYKKNHLLVDPLHGFLKNSQAEGLVRLVVVVDSFY</sequence>
<keyword evidence="3" id="KW-1185">Reference proteome</keyword>
<feature type="compositionally biased region" description="Basic residues" evidence="1">
    <location>
        <begin position="25"/>
        <end position="37"/>
    </location>
</feature>
<proteinExistence type="predicted"/>
<accession>A0A5A7RDS3</accession>
<evidence type="ECO:0000313" key="3">
    <source>
        <dbReference type="Proteomes" id="UP000325081"/>
    </source>
</evidence>
<name>A0A5A7RDS3_STRAF</name>
<comment type="caution">
    <text evidence="2">The sequence shown here is derived from an EMBL/GenBank/DDBJ whole genome shotgun (WGS) entry which is preliminary data.</text>
</comment>